<sequence>GKHACPGRALAINEIKMFIHKILLKYDVKTDNKEIEAKKRYLGPIHIPANV</sequence>
<organism evidence="1 2">
    <name type="scientific">Gigaspora margarita</name>
    <dbReference type="NCBI Taxonomy" id="4874"/>
    <lineage>
        <taxon>Eukaryota</taxon>
        <taxon>Fungi</taxon>
        <taxon>Fungi incertae sedis</taxon>
        <taxon>Mucoromycota</taxon>
        <taxon>Glomeromycotina</taxon>
        <taxon>Glomeromycetes</taxon>
        <taxon>Diversisporales</taxon>
        <taxon>Gigasporaceae</taxon>
        <taxon>Gigaspora</taxon>
    </lineage>
</organism>
<proteinExistence type="predicted"/>
<feature type="non-terminal residue" evidence="1">
    <location>
        <position position="51"/>
    </location>
</feature>
<dbReference type="Proteomes" id="UP000789901">
    <property type="component" value="Unassembled WGS sequence"/>
</dbReference>
<name>A0ABN7XHI4_GIGMA</name>
<comment type="caution">
    <text evidence="1">The sequence shown here is derived from an EMBL/GenBank/DDBJ whole genome shotgun (WGS) entry which is preliminary data.</text>
</comment>
<evidence type="ECO:0000313" key="2">
    <source>
        <dbReference type="Proteomes" id="UP000789901"/>
    </source>
</evidence>
<dbReference type="Pfam" id="PF00067">
    <property type="entry name" value="p450"/>
    <property type="match status" value="1"/>
</dbReference>
<reference evidence="1 2" key="1">
    <citation type="submission" date="2021-06" db="EMBL/GenBank/DDBJ databases">
        <authorList>
            <person name="Kallberg Y."/>
            <person name="Tangrot J."/>
            <person name="Rosling A."/>
        </authorList>
    </citation>
    <scope>NUCLEOTIDE SEQUENCE [LARGE SCALE GENOMIC DNA]</scope>
    <source>
        <strain evidence="1 2">120-4 pot B 10/14</strain>
    </source>
</reference>
<dbReference type="InterPro" id="IPR001128">
    <property type="entry name" value="Cyt_P450"/>
</dbReference>
<dbReference type="SUPFAM" id="SSF48264">
    <property type="entry name" value="Cytochrome P450"/>
    <property type="match status" value="1"/>
</dbReference>
<protein>
    <submittedName>
        <fullName evidence="1">15458_t:CDS:1</fullName>
    </submittedName>
</protein>
<dbReference type="Gene3D" id="1.10.630.10">
    <property type="entry name" value="Cytochrome P450"/>
    <property type="match status" value="1"/>
</dbReference>
<gene>
    <name evidence="1" type="ORF">GMARGA_LOCUS43248</name>
</gene>
<dbReference type="EMBL" id="CAJVQB010137806">
    <property type="protein sequence ID" value="CAG8854427.1"/>
    <property type="molecule type" value="Genomic_DNA"/>
</dbReference>
<evidence type="ECO:0000313" key="1">
    <source>
        <dbReference type="EMBL" id="CAG8854427.1"/>
    </source>
</evidence>
<dbReference type="InterPro" id="IPR036396">
    <property type="entry name" value="Cyt_P450_sf"/>
</dbReference>
<feature type="non-terminal residue" evidence="1">
    <location>
        <position position="1"/>
    </location>
</feature>
<keyword evidence="2" id="KW-1185">Reference proteome</keyword>
<accession>A0ABN7XHI4</accession>